<keyword evidence="2" id="KW-0378">Hydrolase</keyword>
<reference evidence="2 3" key="1">
    <citation type="submission" date="2024-10" db="EMBL/GenBank/DDBJ databases">
        <title>The Natural Products Discovery Center: Release of the First 8490 Sequenced Strains for Exploring Actinobacteria Biosynthetic Diversity.</title>
        <authorList>
            <person name="Kalkreuter E."/>
            <person name="Kautsar S.A."/>
            <person name="Yang D."/>
            <person name="Bader C.D."/>
            <person name="Teijaro C.N."/>
            <person name="Fluegel L."/>
            <person name="Davis C.M."/>
            <person name="Simpson J.R."/>
            <person name="Lauterbach L."/>
            <person name="Steele A.D."/>
            <person name="Gui C."/>
            <person name="Meng S."/>
            <person name="Li G."/>
            <person name="Viehrig K."/>
            <person name="Ye F."/>
            <person name="Su P."/>
            <person name="Kiefer A.F."/>
            <person name="Nichols A."/>
            <person name="Cepeda A.J."/>
            <person name="Yan W."/>
            <person name="Fan B."/>
            <person name="Jiang Y."/>
            <person name="Adhikari A."/>
            <person name="Zheng C.-J."/>
            <person name="Schuster L."/>
            <person name="Cowan T.M."/>
            <person name="Smanski M.J."/>
            <person name="Chevrette M.G."/>
            <person name="De Carvalho L.P.S."/>
            <person name="Shen B."/>
        </authorList>
    </citation>
    <scope>NUCLEOTIDE SEQUENCE [LARGE SCALE GENOMIC DNA]</scope>
    <source>
        <strain evidence="2 3">NPDC019377</strain>
    </source>
</reference>
<dbReference type="InterPro" id="IPR050491">
    <property type="entry name" value="AmpC-like"/>
</dbReference>
<name>A0ABW7VVX8_9NOCA</name>
<sequence>MSSTANSAIATDTVSVRSNSTAAFSKEYATMTVALTDRERATLRTAAYGALALMAATGAPHSAATDGSLALASATGLVGHVLAAKSADIALTGKTVAELADQVFPALSAAMDLLEEKDAAEAENFRSTIGLAVGAAARPRRGESGPAAVEMARKITAALAAGAGSADGRTGSTAGPDRPELRKALEEIVASGLTGLTVRVHDEQGEWVGSAGVAELGGSVPPPVDGHVRIGSNTKTFIATLVLQLVAEGRIGLDVPVVDYLPGFGFDERITVRMLLQHTSGLFNFTGEYYSDGTIVAGIPCTTSGKEWVDKRFHSYEPEELVRLALSKPARFEPGTDWSYSNTNYVVARLLIEKVTGRPVAQEMQRLILGPLGLTGTVAPTTQTGVPEPHAHAYYRYTDAGAEQTVDVTEVNPSWISSGGDMISTSRDLHTFISALNSGKLLPDHLLAEMRTPVPTGIPGMGYGLGIFVQDTDGGTVIMHNGGAGGHAALMYSTPDGAATLTGTLNYVDDAELSLAAAFQEATRRLVGEVFGGPADPGLPAE</sequence>
<organism evidence="2 3">
    <name type="scientific">Nocardia testacea</name>
    <dbReference type="NCBI Taxonomy" id="248551"/>
    <lineage>
        <taxon>Bacteria</taxon>
        <taxon>Bacillati</taxon>
        <taxon>Actinomycetota</taxon>
        <taxon>Actinomycetes</taxon>
        <taxon>Mycobacteriales</taxon>
        <taxon>Nocardiaceae</taxon>
        <taxon>Nocardia</taxon>
    </lineage>
</organism>
<keyword evidence="3" id="KW-1185">Reference proteome</keyword>
<accession>A0ABW7VVX8</accession>
<dbReference type="EC" id="3.-.-.-" evidence="2"/>
<evidence type="ECO:0000259" key="1">
    <source>
        <dbReference type="Pfam" id="PF00144"/>
    </source>
</evidence>
<dbReference type="Gene3D" id="3.40.710.10">
    <property type="entry name" value="DD-peptidase/beta-lactamase superfamily"/>
    <property type="match status" value="1"/>
</dbReference>
<dbReference type="InterPro" id="IPR012338">
    <property type="entry name" value="Beta-lactam/transpept-like"/>
</dbReference>
<dbReference type="Proteomes" id="UP001611494">
    <property type="component" value="Unassembled WGS sequence"/>
</dbReference>
<dbReference type="PANTHER" id="PTHR46825">
    <property type="entry name" value="D-ALANYL-D-ALANINE-CARBOXYPEPTIDASE/ENDOPEPTIDASE AMPH"/>
    <property type="match status" value="1"/>
</dbReference>
<dbReference type="InterPro" id="IPR001466">
    <property type="entry name" value="Beta-lactam-related"/>
</dbReference>
<feature type="domain" description="Beta-lactamase-related" evidence="1">
    <location>
        <begin position="182"/>
        <end position="501"/>
    </location>
</feature>
<dbReference type="GO" id="GO:0016787">
    <property type="term" value="F:hydrolase activity"/>
    <property type="evidence" value="ECO:0007669"/>
    <property type="project" value="UniProtKB-KW"/>
</dbReference>
<comment type="caution">
    <text evidence="2">The sequence shown here is derived from an EMBL/GenBank/DDBJ whole genome shotgun (WGS) entry which is preliminary data.</text>
</comment>
<dbReference type="Pfam" id="PF00144">
    <property type="entry name" value="Beta-lactamase"/>
    <property type="match status" value="1"/>
</dbReference>
<evidence type="ECO:0000313" key="2">
    <source>
        <dbReference type="EMBL" id="MFI2230743.1"/>
    </source>
</evidence>
<dbReference type="SUPFAM" id="SSF56601">
    <property type="entry name" value="beta-lactamase/transpeptidase-like"/>
    <property type="match status" value="1"/>
</dbReference>
<proteinExistence type="predicted"/>
<dbReference type="PANTHER" id="PTHR46825:SF7">
    <property type="entry name" value="D-ALANYL-D-ALANINE CARBOXYPEPTIDASE"/>
    <property type="match status" value="1"/>
</dbReference>
<evidence type="ECO:0000313" key="3">
    <source>
        <dbReference type="Proteomes" id="UP001611494"/>
    </source>
</evidence>
<gene>
    <name evidence="2" type="ORF">ACH49Z_12910</name>
</gene>
<dbReference type="RefSeq" id="WP_397062040.1">
    <property type="nucleotide sequence ID" value="NZ_JBIRYL010000001.1"/>
</dbReference>
<protein>
    <submittedName>
        <fullName evidence="2">Serine hydrolase domain-containing protein</fullName>
        <ecNumber evidence="2">3.-.-.-</ecNumber>
    </submittedName>
</protein>
<dbReference type="EMBL" id="JBIRYL010000001">
    <property type="protein sequence ID" value="MFI2230743.1"/>
    <property type="molecule type" value="Genomic_DNA"/>
</dbReference>